<dbReference type="EMBL" id="CAXIEN010000070">
    <property type="protein sequence ID" value="CAL1273823.1"/>
    <property type="molecule type" value="Genomic_DNA"/>
</dbReference>
<dbReference type="GO" id="GO:0047372">
    <property type="term" value="F:monoacylglycerol lipase activity"/>
    <property type="evidence" value="ECO:0007669"/>
    <property type="project" value="TreeGrafter"/>
</dbReference>
<dbReference type="SUPFAM" id="SSF53474">
    <property type="entry name" value="alpha/beta-Hydrolases"/>
    <property type="match status" value="1"/>
</dbReference>
<accession>A0AAV1ZRM3</accession>
<dbReference type="AlphaFoldDB" id="A0AAV1ZRM3"/>
<organism evidence="3 4">
    <name type="scientific">Larinioides sclopetarius</name>
    <dbReference type="NCBI Taxonomy" id="280406"/>
    <lineage>
        <taxon>Eukaryota</taxon>
        <taxon>Metazoa</taxon>
        <taxon>Ecdysozoa</taxon>
        <taxon>Arthropoda</taxon>
        <taxon>Chelicerata</taxon>
        <taxon>Arachnida</taxon>
        <taxon>Araneae</taxon>
        <taxon>Araneomorphae</taxon>
        <taxon>Entelegynae</taxon>
        <taxon>Araneoidea</taxon>
        <taxon>Araneidae</taxon>
        <taxon>Larinioides</taxon>
    </lineage>
</organism>
<dbReference type="Pfam" id="PF00561">
    <property type="entry name" value="Abhydrolase_1"/>
    <property type="match status" value="1"/>
</dbReference>
<dbReference type="GO" id="GO:0006660">
    <property type="term" value="P:phosphatidylserine catabolic process"/>
    <property type="evidence" value="ECO:0007669"/>
    <property type="project" value="TreeGrafter"/>
</dbReference>
<feature type="transmembrane region" description="Helical" evidence="1">
    <location>
        <begin position="80"/>
        <end position="100"/>
    </location>
</feature>
<feature type="domain" description="AB hydrolase-1" evidence="2">
    <location>
        <begin position="167"/>
        <end position="273"/>
    </location>
</feature>
<dbReference type="GO" id="GO:0005789">
    <property type="term" value="C:endoplasmic reticulum membrane"/>
    <property type="evidence" value="ECO:0007669"/>
    <property type="project" value="TreeGrafter"/>
</dbReference>
<dbReference type="PANTHER" id="PTHR12277:SF194">
    <property type="entry name" value="FI04476P"/>
    <property type="match status" value="1"/>
</dbReference>
<dbReference type="GO" id="GO:0052651">
    <property type="term" value="P:monoacylglycerol catabolic process"/>
    <property type="evidence" value="ECO:0007669"/>
    <property type="project" value="TreeGrafter"/>
</dbReference>
<protein>
    <recommendedName>
        <fullName evidence="2">AB hydrolase-1 domain-containing protein</fullName>
    </recommendedName>
</protein>
<keyword evidence="1" id="KW-0472">Membrane</keyword>
<sequence length="406" mass="46033">MCNQCLTSSLSCTEDFGERGLLRNVKTLPINVLNSFLPLHRQLTSWLLTPHLSAAGQLLWKSLTESERKFCRLLKRSEAFRALLAFLLVFYVGLPLTFYLCPWIRRSAVYLNFLDWPLQTLSDPKYYGLNNTRHFFVKTSTGFLGVWHVPPSNHSRAQPSLSSDDQPVVLYLHGSAESRSAPYRRNMYKVLSGKPLQAHVITFDYRGFGDSTYVSPTAQTLEEDATTIFHWLLKSVPASRIIVWGHSMGSGIAVRLGQALAKDNVSNLFAIVLEAPFTSIADATHTFPLSFFHRRMPLFELFCSGRTRHPDTNLNSDERIGDITAPLLILHAADDSMVWAEQGRKLWEKAVEGRSSHLHKPVFVELDGKFGCGHRNIYKAPNLPSEIMSFVKSVKQHNETLRRNQD</sequence>
<proteinExistence type="predicted"/>
<comment type="caution">
    <text evidence="3">The sequence shown here is derived from an EMBL/GenBank/DDBJ whole genome shotgun (WGS) entry which is preliminary data.</text>
</comment>
<evidence type="ECO:0000313" key="4">
    <source>
        <dbReference type="Proteomes" id="UP001497382"/>
    </source>
</evidence>
<dbReference type="Proteomes" id="UP001497382">
    <property type="component" value="Unassembled WGS sequence"/>
</dbReference>
<gene>
    <name evidence="3" type="ORF">LARSCL_LOCUS7110</name>
</gene>
<keyword evidence="1" id="KW-0812">Transmembrane</keyword>
<dbReference type="InterPro" id="IPR000073">
    <property type="entry name" value="AB_hydrolase_1"/>
</dbReference>
<dbReference type="GO" id="GO:0004622">
    <property type="term" value="F:phosphatidylcholine lysophospholipase activity"/>
    <property type="evidence" value="ECO:0007669"/>
    <property type="project" value="TreeGrafter"/>
</dbReference>
<name>A0AAV1ZRM3_9ARAC</name>
<evidence type="ECO:0000259" key="2">
    <source>
        <dbReference type="Pfam" id="PF00561"/>
    </source>
</evidence>
<evidence type="ECO:0000256" key="1">
    <source>
        <dbReference type="SAM" id="Phobius"/>
    </source>
</evidence>
<keyword evidence="4" id="KW-1185">Reference proteome</keyword>
<reference evidence="3 4" key="1">
    <citation type="submission" date="2024-04" db="EMBL/GenBank/DDBJ databases">
        <authorList>
            <person name="Rising A."/>
            <person name="Reimegard J."/>
            <person name="Sonavane S."/>
            <person name="Akerstrom W."/>
            <person name="Nylinder S."/>
            <person name="Hedman E."/>
            <person name="Kallberg Y."/>
        </authorList>
    </citation>
    <scope>NUCLEOTIDE SEQUENCE [LARGE SCALE GENOMIC DNA]</scope>
</reference>
<dbReference type="PANTHER" id="PTHR12277">
    <property type="entry name" value="ALPHA/BETA HYDROLASE DOMAIN-CONTAINING PROTEIN"/>
    <property type="match status" value="1"/>
</dbReference>
<evidence type="ECO:0000313" key="3">
    <source>
        <dbReference type="EMBL" id="CAL1273823.1"/>
    </source>
</evidence>
<dbReference type="Gene3D" id="3.40.50.1820">
    <property type="entry name" value="alpha/beta hydrolase"/>
    <property type="match status" value="1"/>
</dbReference>
<keyword evidence="1" id="KW-1133">Transmembrane helix</keyword>
<dbReference type="InterPro" id="IPR029058">
    <property type="entry name" value="AB_hydrolase_fold"/>
</dbReference>